<sequence>MRGLSRLPLRPLLLASVTSLGLAGPALAQSAADQAARQAEEIQRRFSEQQRLFEAESLETQRRAPSGAVLDTPREAGPPPGGTCVEVQTISVTGATLVPQARINAVAGKWQGRCLGLAELNGVLEDLTQLYLTRGYIASRAYLPEQDLSTGALRVEIVEGQLENVVLKGEQIGTGRLVTAFPGMAGKPLNLRDVEQGLDQINRVNSSAATITLEPGAELGDSVLAVAIERGRFWALSYGADNLGSKATGIYQSRVDLGLDNVFGINDQWSFGYQRSMDRHPLFISPKRPDSNTLNGAVSVPFGYWTFGLNGSWSNYRSNIEGQFSQIDTSGGSRSLSPYVSRVLHRDQTSKTWATSRLTWKETENFILGNRIDVSSRVLAIGTFELGHSRQLLGGQASASVAYHRGLDALGAVRDKWAAPGTPRAQFNKLTASLGYFRAFPVGEANLLFNSNVTGQWSSERLFGSEQIASGGYYTVRGVRDSVLYGDRGYVWRNEVSLLLPAPEHAQLARFLGRVEPYVAADFGRTLAAGQGNGVSGSMLGGAVGLRNRSGRVSFDISYSDLLIEPDLPAAQKPSSGLFLGRMAISF</sequence>
<dbReference type="InterPro" id="IPR027282">
    <property type="entry name" value="TPS"/>
</dbReference>
<evidence type="ECO:0000256" key="2">
    <source>
        <dbReference type="ARBA" id="ARBA00009055"/>
    </source>
</evidence>
<gene>
    <name evidence="12" type="ORF">APZ00_12715</name>
</gene>
<reference evidence="12 13" key="1">
    <citation type="submission" date="2015-10" db="EMBL/GenBank/DDBJ databases">
        <title>The world's first case of liver abscess caused by Pannonibacter phragmitetus.</title>
        <authorList>
            <person name="Ming D."/>
            <person name="Wang M."/>
            <person name="Zhou Y."/>
            <person name="Jiang T."/>
            <person name="Hu S."/>
        </authorList>
    </citation>
    <scope>NUCLEOTIDE SEQUENCE [LARGE SCALE GENOMIC DNA]</scope>
    <source>
        <strain evidence="12 13">31801</strain>
    </source>
</reference>
<evidence type="ECO:0000259" key="11">
    <source>
        <dbReference type="PROSITE" id="PS51779"/>
    </source>
</evidence>
<keyword evidence="13" id="KW-1185">Reference proteome</keyword>
<dbReference type="InterPro" id="IPR034746">
    <property type="entry name" value="POTRA"/>
</dbReference>
<dbReference type="AlphaFoldDB" id="A0A0U2W5N5"/>
<dbReference type="PROSITE" id="PS51779">
    <property type="entry name" value="POTRA"/>
    <property type="match status" value="1"/>
</dbReference>
<keyword evidence="10" id="KW-0732">Signal</keyword>
<evidence type="ECO:0000256" key="3">
    <source>
        <dbReference type="ARBA" id="ARBA00022448"/>
    </source>
</evidence>
<dbReference type="InterPro" id="IPR035251">
    <property type="entry name" value="ShlB_POTRA"/>
</dbReference>
<dbReference type="GO" id="GO:0046819">
    <property type="term" value="P:protein secretion by the type V secretion system"/>
    <property type="evidence" value="ECO:0007669"/>
    <property type="project" value="TreeGrafter"/>
</dbReference>
<keyword evidence="8" id="KW-0998">Cell outer membrane</keyword>
<keyword evidence="7" id="KW-0472">Membrane</keyword>
<dbReference type="eggNOG" id="COG2831">
    <property type="taxonomic scope" value="Bacteria"/>
</dbReference>
<evidence type="ECO:0000313" key="12">
    <source>
        <dbReference type="EMBL" id="ALV27818.1"/>
    </source>
</evidence>
<dbReference type="InterPro" id="IPR005565">
    <property type="entry name" value="Hemolysn_activator_HlyB_C"/>
</dbReference>
<dbReference type="GO" id="GO:0008320">
    <property type="term" value="F:protein transmembrane transporter activity"/>
    <property type="evidence" value="ECO:0007669"/>
    <property type="project" value="TreeGrafter"/>
</dbReference>
<dbReference type="Gene3D" id="2.40.160.50">
    <property type="entry name" value="membrane protein fhac: a member of the omp85/tpsb transporter family"/>
    <property type="match status" value="1"/>
</dbReference>
<dbReference type="PANTHER" id="PTHR34597:SF3">
    <property type="entry name" value="OUTER MEMBRANE TRANSPORTER CDIB"/>
    <property type="match status" value="1"/>
</dbReference>
<dbReference type="InterPro" id="IPR013686">
    <property type="entry name" value="Polypept-transport_assoc_ShlB"/>
</dbReference>
<feature type="region of interest" description="Disordered" evidence="9">
    <location>
        <begin position="54"/>
        <end position="80"/>
    </location>
</feature>
<dbReference type="Gene3D" id="3.10.20.310">
    <property type="entry name" value="membrane protein fhac"/>
    <property type="match status" value="1"/>
</dbReference>
<evidence type="ECO:0000256" key="9">
    <source>
        <dbReference type="SAM" id="MobiDB-lite"/>
    </source>
</evidence>
<feature type="domain" description="POTRA" evidence="11">
    <location>
        <begin position="85"/>
        <end position="160"/>
    </location>
</feature>
<dbReference type="Pfam" id="PF03865">
    <property type="entry name" value="ShlB"/>
    <property type="match status" value="1"/>
</dbReference>
<feature type="chain" id="PRO_5006833327" description="POTRA domain-containing protein" evidence="10">
    <location>
        <begin position="29"/>
        <end position="587"/>
    </location>
</feature>
<dbReference type="GO" id="GO:0009279">
    <property type="term" value="C:cell outer membrane"/>
    <property type="evidence" value="ECO:0007669"/>
    <property type="project" value="UniProtKB-SubCell"/>
</dbReference>
<evidence type="ECO:0000313" key="13">
    <source>
        <dbReference type="Proteomes" id="UP000064921"/>
    </source>
</evidence>
<dbReference type="InterPro" id="IPR051544">
    <property type="entry name" value="TPS_OM_transporter"/>
</dbReference>
<protein>
    <recommendedName>
        <fullName evidence="11">POTRA domain-containing protein</fullName>
    </recommendedName>
</protein>
<evidence type="ECO:0000256" key="6">
    <source>
        <dbReference type="ARBA" id="ARBA00022927"/>
    </source>
</evidence>
<evidence type="ECO:0000256" key="10">
    <source>
        <dbReference type="SAM" id="SignalP"/>
    </source>
</evidence>
<evidence type="ECO:0000256" key="4">
    <source>
        <dbReference type="ARBA" id="ARBA00022452"/>
    </source>
</evidence>
<accession>A0A0U2W5N5</accession>
<evidence type="ECO:0000256" key="7">
    <source>
        <dbReference type="ARBA" id="ARBA00023136"/>
    </source>
</evidence>
<proteinExistence type="inferred from homology"/>
<organism evidence="12 13">
    <name type="scientific">Pannonibacter phragmitetus</name>
    <dbReference type="NCBI Taxonomy" id="121719"/>
    <lineage>
        <taxon>Bacteria</taxon>
        <taxon>Pseudomonadati</taxon>
        <taxon>Pseudomonadota</taxon>
        <taxon>Alphaproteobacteria</taxon>
        <taxon>Hyphomicrobiales</taxon>
        <taxon>Stappiaceae</taxon>
        <taxon>Pannonibacter</taxon>
    </lineage>
</organism>
<name>A0A0U2W5N5_9HYPH</name>
<dbReference type="STRING" id="121719.APZ00_12715"/>
<evidence type="ECO:0000256" key="8">
    <source>
        <dbReference type="ARBA" id="ARBA00023237"/>
    </source>
</evidence>
<comment type="similarity">
    <text evidence="2">Belongs to the TPS (TC 1.B.20) family.</text>
</comment>
<dbReference type="Pfam" id="PF17287">
    <property type="entry name" value="POTRA_3"/>
    <property type="match status" value="1"/>
</dbReference>
<dbReference type="GO" id="GO:0098046">
    <property type="term" value="C:type V protein secretion system complex"/>
    <property type="evidence" value="ECO:0007669"/>
    <property type="project" value="TreeGrafter"/>
</dbReference>
<dbReference type="PIRSF" id="PIRSF029745">
    <property type="entry name" value="FhaC"/>
    <property type="match status" value="1"/>
</dbReference>
<keyword evidence="4" id="KW-1134">Transmembrane beta strand</keyword>
<dbReference type="Pfam" id="PF08479">
    <property type="entry name" value="POTRA_2"/>
    <property type="match status" value="1"/>
</dbReference>
<dbReference type="PANTHER" id="PTHR34597">
    <property type="entry name" value="SLR1661 PROTEIN"/>
    <property type="match status" value="1"/>
</dbReference>
<keyword evidence="6" id="KW-0653">Protein transport</keyword>
<dbReference type="KEGG" id="pphr:APZ00_12715"/>
<dbReference type="Proteomes" id="UP000064921">
    <property type="component" value="Chromosome"/>
</dbReference>
<keyword evidence="5" id="KW-0812">Transmembrane</keyword>
<comment type="subcellular location">
    <subcellularLocation>
        <location evidence="1">Cell outer membrane</location>
    </subcellularLocation>
</comment>
<dbReference type="RefSeq" id="WP_058899143.1">
    <property type="nucleotide sequence ID" value="NZ_CP013068.1"/>
</dbReference>
<evidence type="ECO:0000256" key="1">
    <source>
        <dbReference type="ARBA" id="ARBA00004442"/>
    </source>
</evidence>
<feature type="signal peptide" evidence="10">
    <location>
        <begin position="1"/>
        <end position="28"/>
    </location>
</feature>
<evidence type="ECO:0000256" key="5">
    <source>
        <dbReference type="ARBA" id="ARBA00022692"/>
    </source>
</evidence>
<keyword evidence="3" id="KW-0813">Transport</keyword>
<dbReference type="EMBL" id="CP013068">
    <property type="protein sequence ID" value="ALV27818.1"/>
    <property type="molecule type" value="Genomic_DNA"/>
</dbReference>